<evidence type="ECO:0000313" key="9">
    <source>
        <dbReference type="Proteomes" id="UP000694569"/>
    </source>
</evidence>
<evidence type="ECO:0000256" key="2">
    <source>
        <dbReference type="ARBA" id="ARBA00007742"/>
    </source>
</evidence>
<evidence type="ECO:0000256" key="4">
    <source>
        <dbReference type="ARBA" id="ARBA00022989"/>
    </source>
</evidence>
<feature type="domain" description="3-oxo-5-alpha-steroid 4-dehydrogenase C-terminal" evidence="7">
    <location>
        <begin position="154"/>
        <end position="308"/>
    </location>
</feature>
<comment type="similarity">
    <text evidence="2">Belongs to the steroid 5-alpha reductase family.</text>
</comment>
<organism evidence="8 9">
    <name type="scientific">Leptobrachium leishanense</name>
    <name type="common">Leishan spiny toad</name>
    <dbReference type="NCBI Taxonomy" id="445787"/>
    <lineage>
        <taxon>Eukaryota</taxon>
        <taxon>Metazoa</taxon>
        <taxon>Chordata</taxon>
        <taxon>Craniata</taxon>
        <taxon>Vertebrata</taxon>
        <taxon>Euteleostomi</taxon>
        <taxon>Amphibia</taxon>
        <taxon>Batrachia</taxon>
        <taxon>Anura</taxon>
        <taxon>Pelobatoidea</taxon>
        <taxon>Megophryidae</taxon>
        <taxon>Leptobrachium</taxon>
    </lineage>
</organism>
<reference evidence="8" key="1">
    <citation type="submission" date="2025-08" db="UniProtKB">
        <authorList>
            <consortium name="Ensembl"/>
        </authorList>
    </citation>
    <scope>IDENTIFICATION</scope>
</reference>
<dbReference type="PANTHER" id="PTHR10556">
    <property type="entry name" value="3-OXO-5-ALPHA-STEROID 4-DEHYDROGENASE"/>
    <property type="match status" value="1"/>
</dbReference>
<dbReference type="Proteomes" id="UP000694569">
    <property type="component" value="Unplaced"/>
</dbReference>
<keyword evidence="3 6" id="KW-0812">Transmembrane</keyword>
<evidence type="ECO:0000256" key="1">
    <source>
        <dbReference type="ARBA" id="ARBA00004141"/>
    </source>
</evidence>
<evidence type="ECO:0000259" key="7">
    <source>
        <dbReference type="Pfam" id="PF02544"/>
    </source>
</evidence>
<evidence type="ECO:0000313" key="8">
    <source>
        <dbReference type="Ensembl" id="ENSLLEP00000033483.1"/>
    </source>
</evidence>
<reference evidence="8" key="2">
    <citation type="submission" date="2025-09" db="UniProtKB">
        <authorList>
            <consortium name="Ensembl"/>
        </authorList>
    </citation>
    <scope>IDENTIFICATION</scope>
</reference>
<name>A0A8C5Q5Y8_9ANUR</name>
<dbReference type="Pfam" id="PF02544">
    <property type="entry name" value="Steroid_dh"/>
    <property type="match status" value="1"/>
</dbReference>
<protein>
    <recommendedName>
        <fullName evidence="7">3-oxo-5-alpha-steroid 4-dehydrogenase C-terminal domain-containing protein</fullName>
    </recommendedName>
</protein>
<comment type="subcellular location">
    <subcellularLocation>
        <location evidence="1">Membrane</location>
        <topology evidence="1">Multi-pass membrane protein</topology>
    </subcellularLocation>
</comment>
<keyword evidence="9" id="KW-1185">Reference proteome</keyword>
<feature type="transmembrane region" description="Helical" evidence="6">
    <location>
        <begin position="165"/>
        <end position="183"/>
    </location>
</feature>
<dbReference type="GO" id="GO:0042761">
    <property type="term" value="P:very long-chain fatty acid biosynthetic process"/>
    <property type="evidence" value="ECO:0007669"/>
    <property type="project" value="TreeGrafter"/>
</dbReference>
<evidence type="ECO:0000256" key="6">
    <source>
        <dbReference type="SAM" id="Phobius"/>
    </source>
</evidence>
<evidence type="ECO:0000256" key="3">
    <source>
        <dbReference type="ARBA" id="ARBA00022692"/>
    </source>
</evidence>
<feature type="transmembrane region" description="Helical" evidence="6">
    <location>
        <begin position="257"/>
        <end position="282"/>
    </location>
</feature>
<dbReference type="PANTHER" id="PTHR10556:SF59">
    <property type="entry name" value="STEROID 5-ALPHA REDUCTASE C-TERMINAL DOMAIN-CONTAINING PROTEIN"/>
    <property type="match status" value="1"/>
</dbReference>
<dbReference type="PROSITE" id="PS50244">
    <property type="entry name" value="S5A_REDUCTASE"/>
    <property type="match status" value="1"/>
</dbReference>
<dbReference type="GO" id="GO:0016020">
    <property type="term" value="C:membrane"/>
    <property type="evidence" value="ECO:0007669"/>
    <property type="project" value="UniProtKB-SubCell"/>
</dbReference>
<dbReference type="GeneTree" id="ENSGT00950000182886"/>
<feature type="transmembrane region" description="Helical" evidence="6">
    <location>
        <begin position="83"/>
        <end position="106"/>
    </location>
</feature>
<dbReference type="InterPro" id="IPR001104">
    <property type="entry name" value="3-oxo-5_a-steroid_4-DH_C"/>
</dbReference>
<proteinExistence type="inferred from homology"/>
<dbReference type="GO" id="GO:0016627">
    <property type="term" value="F:oxidoreductase activity, acting on the CH-CH group of donors"/>
    <property type="evidence" value="ECO:0007669"/>
    <property type="project" value="InterPro"/>
</dbReference>
<dbReference type="AlphaFoldDB" id="A0A8C5Q5Y8"/>
<keyword evidence="5 6" id="KW-0472">Membrane</keyword>
<evidence type="ECO:0000256" key="5">
    <source>
        <dbReference type="ARBA" id="ARBA00023136"/>
    </source>
</evidence>
<dbReference type="OrthoDB" id="540503at2759"/>
<sequence length="309" mass="35716">MQVLWTQRTLCAHSRGCTLLPALCPWAAAVVRPHFSADVLCVSGSDGLSFMLSRTSLKDEEVLKDLPVGSTATLYFEDMGCHVGWTMVIFLTEYSGSLFIYLLFYFRLPIFYGSEHAFTSSPHSVIHLACWCHSFHYIKKLIEVMFVHRFSHGTMPLRRLVKNCLCYWAFAAWLAFYINHPLYTLPALRFSSPYSMLFPVSLQLCETGNFFINVSLSNLKPDGHRPRRFPSSTRNPFTWLYFFVSCPNYTYELGSLISFTIMTQCVPVAAFAGFSFVQMTVWAREKHRRYVRDFKDYPRIRTAIIPLFL</sequence>
<dbReference type="InterPro" id="IPR039357">
    <property type="entry name" value="SRD5A/TECR"/>
</dbReference>
<keyword evidence="4 6" id="KW-1133">Transmembrane helix</keyword>
<accession>A0A8C5Q5Y8</accession>
<dbReference type="Ensembl" id="ENSLLET00000034756.1">
    <property type="protein sequence ID" value="ENSLLEP00000033483.1"/>
    <property type="gene ID" value="ENSLLEG00000021006.1"/>
</dbReference>